<dbReference type="Proteomes" id="UP000390335">
    <property type="component" value="Unassembled WGS sequence"/>
</dbReference>
<comment type="caution">
    <text evidence="2">The sequence shown here is derived from an EMBL/GenBank/DDBJ whole genome shotgun (WGS) entry which is preliminary data.</text>
</comment>
<proteinExistence type="predicted"/>
<reference evidence="2 3" key="1">
    <citation type="journal article" date="2020" name="Genome Biol. Evol.">
        <title>Rhizobium dioscoreae sp. nov., a plant growth-promoting bacterium isolated from yam (Dioscorea species).</title>
        <authorList>
            <person name="Ouyabe M."/>
            <person name="Tanaka N."/>
            <person name="Shiwa Y."/>
            <person name="Fujita N."/>
            <person name="Kikuno H."/>
            <person name="Babil P."/>
            <person name="Shiwachi H."/>
        </authorList>
    </citation>
    <scope>NUCLEOTIDE SEQUENCE [LARGE SCALE GENOMIC DNA]</scope>
    <source>
        <strain evidence="2 3">S-93</strain>
    </source>
</reference>
<keyword evidence="3" id="KW-1185">Reference proteome</keyword>
<gene>
    <name evidence="2" type="ORF">RsS93_40570</name>
</gene>
<name>A0ABQ0Z7T7_9HYPH</name>
<accession>A0ABQ0Z7T7</accession>
<feature type="transmembrane region" description="Helical" evidence="1">
    <location>
        <begin position="12"/>
        <end position="31"/>
    </location>
</feature>
<keyword evidence="1" id="KW-0812">Transmembrane</keyword>
<keyword evidence="1" id="KW-0472">Membrane</keyword>
<keyword evidence="1" id="KW-1133">Transmembrane helix</keyword>
<dbReference type="EMBL" id="BLAJ01000004">
    <property type="protein sequence ID" value="GES51443.1"/>
    <property type="molecule type" value="Genomic_DNA"/>
</dbReference>
<sequence length="51" mass="5599">MDHHSDARRRMMIFVVTIFVLACLIAVYFAFALHPGEPVPPTAGAVSSQVK</sequence>
<evidence type="ECO:0000313" key="2">
    <source>
        <dbReference type="EMBL" id="GES51443.1"/>
    </source>
</evidence>
<protein>
    <submittedName>
        <fullName evidence="2">Uncharacterized protein</fullName>
    </submittedName>
</protein>
<dbReference type="RefSeq" id="WP_156090772.1">
    <property type="nucleotide sequence ID" value="NZ_BLAI01000001.1"/>
</dbReference>
<evidence type="ECO:0000256" key="1">
    <source>
        <dbReference type="SAM" id="Phobius"/>
    </source>
</evidence>
<evidence type="ECO:0000313" key="3">
    <source>
        <dbReference type="Proteomes" id="UP000390335"/>
    </source>
</evidence>
<organism evidence="2 3">
    <name type="scientific">Rhizobium dioscoreae</name>
    <dbReference type="NCBI Taxonomy" id="2653122"/>
    <lineage>
        <taxon>Bacteria</taxon>
        <taxon>Pseudomonadati</taxon>
        <taxon>Pseudomonadota</taxon>
        <taxon>Alphaproteobacteria</taxon>
        <taxon>Hyphomicrobiales</taxon>
        <taxon>Rhizobiaceae</taxon>
        <taxon>Rhizobium/Agrobacterium group</taxon>
        <taxon>Rhizobium</taxon>
    </lineage>
</organism>